<dbReference type="InterPro" id="IPR017850">
    <property type="entry name" value="Alkaline_phosphatase_core_sf"/>
</dbReference>
<evidence type="ECO:0000313" key="1">
    <source>
        <dbReference type="EMBL" id="SEL47640.1"/>
    </source>
</evidence>
<name>A0A1H7QHQ5_HALLR</name>
<dbReference type="RefSeq" id="WP_074794121.1">
    <property type="nucleotide sequence ID" value="NZ_FOAD01000005.1"/>
</dbReference>
<dbReference type="AlphaFoldDB" id="A0A1H7QHQ5"/>
<dbReference type="InterPro" id="IPR002591">
    <property type="entry name" value="Phosphodiest/P_Trfase"/>
</dbReference>
<protein>
    <submittedName>
        <fullName evidence="1">Predicted phosphohydrolase or phosphomutase, AlkP superfamily</fullName>
    </submittedName>
</protein>
<proteinExistence type="predicted"/>
<reference evidence="1 2" key="1">
    <citation type="submission" date="2016-10" db="EMBL/GenBank/DDBJ databases">
        <authorList>
            <person name="de Groot N.N."/>
        </authorList>
    </citation>
    <scope>NUCLEOTIDE SEQUENCE [LARGE SCALE GENOMIC DNA]</scope>
    <source>
        <strain evidence="1 2">CDM_5</strain>
    </source>
</reference>
<gene>
    <name evidence="1" type="ORF">SAMN04488691_10531</name>
</gene>
<dbReference type="Proteomes" id="UP000183894">
    <property type="component" value="Unassembled WGS sequence"/>
</dbReference>
<dbReference type="GO" id="GO:0016787">
    <property type="term" value="F:hydrolase activity"/>
    <property type="evidence" value="ECO:0007669"/>
    <property type="project" value="UniProtKB-KW"/>
</dbReference>
<evidence type="ECO:0000313" key="2">
    <source>
        <dbReference type="Proteomes" id="UP000183894"/>
    </source>
</evidence>
<dbReference type="Gene3D" id="3.40.720.10">
    <property type="entry name" value="Alkaline Phosphatase, subunit A"/>
    <property type="match status" value="1"/>
</dbReference>
<organism evidence="1 2">
    <name type="scientific">Haloferax larsenii</name>
    <dbReference type="NCBI Taxonomy" id="302484"/>
    <lineage>
        <taxon>Archaea</taxon>
        <taxon>Methanobacteriati</taxon>
        <taxon>Methanobacteriota</taxon>
        <taxon>Stenosarchaea group</taxon>
        <taxon>Halobacteria</taxon>
        <taxon>Halobacteriales</taxon>
        <taxon>Haloferacaceae</taxon>
        <taxon>Haloferax</taxon>
    </lineage>
</organism>
<dbReference type="EMBL" id="FOAD01000005">
    <property type="protein sequence ID" value="SEL47640.1"/>
    <property type="molecule type" value="Genomic_DNA"/>
</dbReference>
<dbReference type="SUPFAM" id="SSF53649">
    <property type="entry name" value="Alkaline phosphatase-like"/>
    <property type="match status" value="1"/>
</dbReference>
<keyword evidence="1" id="KW-0378">Hydrolase</keyword>
<dbReference type="OrthoDB" id="33550at2157"/>
<dbReference type="Pfam" id="PF01663">
    <property type="entry name" value="Phosphodiest"/>
    <property type="match status" value="1"/>
</dbReference>
<accession>A0A1H7QHQ5</accession>
<sequence length="545" mass="60337">MSADRRVLLVGLDAGCLDVMQPMFDDGLLPNLQEVFDRGASAPLESQVPQWTPSAWPSLYTGVNPAKHGVFGFLTYDGYDWRISDATDIAESTLWELLSERGLRSVVVNAPVTHPPREFDGALIPGYIGPEDPATHPPGLLADVREAIGEYRVYGEDEFNRTTSDADRVPASVRADEYKRLIRSRGEAFVYLTERFDPDFGFVEFQRTDTAVHDFPGDLDLLREVYRATDEQVGHAIEAFDPDVVLVASDHGIGPYEDVEFRVNEFLSREGYVETVRDKEGSPSWIPLWKQDLKTPGESMSDPGDEPSVVDRVRDRTLTTAANTVERLGLTSVVKRLVPQRTLRAADVPARVDFENSRAYMRTSNELGIRINLAGREPAGVVSPDEYESLRLELIEKLSTVRTPDGDPVFDAVVPREAVFEGPFIEAAPDIMLLPRDFETFPEAELRGDLFGPMYEPWNHKPYGVVAIAGDGFDSTASLGTPHLLDIAPTVLSLLGLPRSDRMEGAVLPGVTPTAEATYERPVDRDSARDVGDDVESRLQGLGYL</sequence>